<dbReference type="GO" id="GO:0016758">
    <property type="term" value="F:hexosyltransferase activity"/>
    <property type="evidence" value="ECO:0007669"/>
    <property type="project" value="TreeGrafter"/>
</dbReference>
<accession>A0A6J6RG04</accession>
<reference evidence="3" key="1">
    <citation type="submission" date="2020-05" db="EMBL/GenBank/DDBJ databases">
        <authorList>
            <person name="Chiriac C."/>
            <person name="Salcher M."/>
            <person name="Ghai R."/>
            <person name="Kavagutti S V."/>
        </authorList>
    </citation>
    <scope>NUCLEOTIDE SEQUENCE</scope>
</reference>
<proteinExistence type="predicted"/>
<organism evidence="3">
    <name type="scientific">freshwater metagenome</name>
    <dbReference type="NCBI Taxonomy" id="449393"/>
    <lineage>
        <taxon>unclassified sequences</taxon>
        <taxon>metagenomes</taxon>
        <taxon>ecological metagenomes</taxon>
    </lineage>
</organism>
<evidence type="ECO:0000256" key="1">
    <source>
        <dbReference type="ARBA" id="ARBA00022676"/>
    </source>
</evidence>
<keyword evidence="2" id="KW-0808">Transferase</keyword>
<name>A0A6J6RG04_9ZZZZ</name>
<sequence>MVSRLWTVGQRLQIRARKAVKRLVPEFVFRRVSTQLDGGDELTFVGDVPITRSTVDEVIELLTRPVPETRPRHVHFTNAYSVVSARRDPQLAAAFQSGVCFPDGLPLVWAVMRLYEGRAWSPVNRVRGPDTFPGVLDAGQAAGTKHYLLGGSPDALEQLQTVIGETYPDALIVGAASPPFKPIDEVDWDVYLAEIAEAQADLVWVGLGTPKQDFVSKMLAERDPERTYLAVGAAFDFVAGTVKVAPTWMQKRGLEWLFRLMTEPRRLWRRYLIGNVEFVIIVARQLASRRRGERSTA</sequence>
<dbReference type="Pfam" id="PF03808">
    <property type="entry name" value="Glyco_tran_WecG"/>
    <property type="match status" value="1"/>
</dbReference>
<keyword evidence="1" id="KW-0328">Glycosyltransferase</keyword>
<dbReference type="AlphaFoldDB" id="A0A6J6RG04"/>
<protein>
    <submittedName>
        <fullName evidence="3">Unannotated protein</fullName>
    </submittedName>
</protein>
<dbReference type="NCBIfam" id="TIGR00696">
    <property type="entry name" value="wecG_tagA_cpsF"/>
    <property type="match status" value="1"/>
</dbReference>
<dbReference type="PANTHER" id="PTHR34136:SF1">
    <property type="entry name" value="UDP-N-ACETYL-D-MANNOSAMINURONIC ACID TRANSFERASE"/>
    <property type="match status" value="1"/>
</dbReference>
<evidence type="ECO:0000313" key="3">
    <source>
        <dbReference type="EMBL" id="CAB4722707.1"/>
    </source>
</evidence>
<gene>
    <name evidence="3" type="ORF">UFOPK2579_02092</name>
</gene>
<dbReference type="CDD" id="cd06533">
    <property type="entry name" value="Glyco_transf_WecG_TagA"/>
    <property type="match status" value="1"/>
</dbReference>
<dbReference type="PANTHER" id="PTHR34136">
    <property type="match status" value="1"/>
</dbReference>
<dbReference type="InterPro" id="IPR004629">
    <property type="entry name" value="WecG_TagA_CpsF"/>
</dbReference>
<dbReference type="EMBL" id="CAEZXR010000282">
    <property type="protein sequence ID" value="CAB4722707.1"/>
    <property type="molecule type" value="Genomic_DNA"/>
</dbReference>
<evidence type="ECO:0000256" key="2">
    <source>
        <dbReference type="ARBA" id="ARBA00022679"/>
    </source>
</evidence>